<reference evidence="1 2" key="1">
    <citation type="journal article" date="2011" name="J. Bacteriol.">
        <title>Genome sequence of 'Pedosphaera parvula' Ellin514, an aerobic Verrucomicrobial isolate from pasture soil.</title>
        <authorList>
            <person name="Kant R."/>
            <person name="van Passel M.W."/>
            <person name="Sangwan P."/>
            <person name="Palva A."/>
            <person name="Lucas S."/>
            <person name="Copeland A."/>
            <person name="Lapidus A."/>
            <person name="Glavina Del Rio T."/>
            <person name="Dalin E."/>
            <person name="Tice H."/>
            <person name="Bruce D."/>
            <person name="Goodwin L."/>
            <person name="Pitluck S."/>
            <person name="Chertkov O."/>
            <person name="Larimer F.W."/>
            <person name="Land M.L."/>
            <person name="Hauser L."/>
            <person name="Brettin T.S."/>
            <person name="Detter J.C."/>
            <person name="Han S."/>
            <person name="de Vos W.M."/>
            <person name="Janssen P.H."/>
            <person name="Smidt H."/>
        </authorList>
    </citation>
    <scope>NUCLEOTIDE SEQUENCE [LARGE SCALE GENOMIC DNA]</scope>
    <source>
        <strain evidence="1 2">Ellin514</strain>
    </source>
</reference>
<evidence type="ECO:0000313" key="2">
    <source>
        <dbReference type="Proteomes" id="UP000003688"/>
    </source>
</evidence>
<name>B9XB27_PEDPL</name>
<organism evidence="1 2">
    <name type="scientific">Pedosphaera parvula (strain Ellin514)</name>
    <dbReference type="NCBI Taxonomy" id="320771"/>
    <lineage>
        <taxon>Bacteria</taxon>
        <taxon>Pseudomonadati</taxon>
        <taxon>Verrucomicrobiota</taxon>
        <taxon>Pedosphaerae</taxon>
        <taxon>Pedosphaerales</taxon>
        <taxon>Pedosphaeraceae</taxon>
        <taxon>Pedosphaera</taxon>
    </lineage>
</organism>
<comment type="caution">
    <text evidence="1">The sequence shown here is derived from an EMBL/GenBank/DDBJ whole genome shotgun (WGS) entry which is preliminary data.</text>
</comment>
<evidence type="ECO:0000313" key="1">
    <source>
        <dbReference type="EMBL" id="EEF62712.1"/>
    </source>
</evidence>
<protein>
    <submittedName>
        <fullName evidence="1">Uncharacterized protein</fullName>
    </submittedName>
</protein>
<dbReference type="EMBL" id="ABOX02000003">
    <property type="protein sequence ID" value="EEF62712.1"/>
    <property type="molecule type" value="Genomic_DNA"/>
</dbReference>
<sequence>MCMVVTMNIKRKGGDEIFEFKEVGCEPGCLLDRLGWRATYDGKLAGVKERWGGKDFNTHAW</sequence>
<dbReference type="AlphaFoldDB" id="B9XB27"/>
<proteinExistence type="predicted"/>
<dbReference type="Proteomes" id="UP000003688">
    <property type="component" value="Unassembled WGS sequence"/>
</dbReference>
<accession>B9XB27</accession>
<keyword evidence="2" id="KW-1185">Reference proteome</keyword>
<gene>
    <name evidence="1" type="ORF">Cflav_PD5347</name>
</gene>